<keyword evidence="2" id="KW-0201">Cytochrome c-type biogenesis</keyword>
<name>A0A167HUX9_9FLAO</name>
<keyword evidence="4" id="KW-0676">Redox-active center</keyword>
<dbReference type="GO" id="GO:0030313">
    <property type="term" value="C:cell envelope"/>
    <property type="evidence" value="ECO:0007669"/>
    <property type="project" value="UniProtKB-SubCell"/>
</dbReference>
<evidence type="ECO:0000313" key="7">
    <source>
        <dbReference type="Proteomes" id="UP000077013"/>
    </source>
</evidence>
<protein>
    <submittedName>
        <fullName evidence="6">Thiol-disulfide isomerase</fullName>
    </submittedName>
</protein>
<proteinExistence type="predicted"/>
<dbReference type="STRING" id="1763537.ULVI_10465"/>
<dbReference type="InterPro" id="IPR050553">
    <property type="entry name" value="Thioredoxin_ResA/DsbE_sf"/>
</dbReference>
<evidence type="ECO:0000256" key="1">
    <source>
        <dbReference type="ARBA" id="ARBA00004196"/>
    </source>
</evidence>
<dbReference type="RefSeq" id="WP_068592509.1">
    <property type="nucleotide sequence ID" value="NZ_LRXL01000037.1"/>
</dbReference>
<organism evidence="6 7">
    <name type="scientific">Cochleicola gelatinilyticus</name>
    <dbReference type="NCBI Taxonomy" id="1763537"/>
    <lineage>
        <taxon>Bacteria</taxon>
        <taxon>Pseudomonadati</taxon>
        <taxon>Bacteroidota</taxon>
        <taxon>Flavobacteriia</taxon>
        <taxon>Flavobacteriales</taxon>
        <taxon>Flavobacteriaceae</taxon>
        <taxon>Cochleicola</taxon>
    </lineage>
</organism>
<evidence type="ECO:0000256" key="3">
    <source>
        <dbReference type="ARBA" id="ARBA00023157"/>
    </source>
</evidence>
<dbReference type="PROSITE" id="PS51352">
    <property type="entry name" value="THIOREDOXIN_2"/>
    <property type="match status" value="1"/>
</dbReference>
<dbReference type="EMBL" id="LRXL01000037">
    <property type="protein sequence ID" value="OAB78987.1"/>
    <property type="molecule type" value="Genomic_DNA"/>
</dbReference>
<evidence type="ECO:0000256" key="2">
    <source>
        <dbReference type="ARBA" id="ARBA00022748"/>
    </source>
</evidence>
<dbReference type="PANTHER" id="PTHR42852:SF6">
    <property type="entry name" value="THIOL:DISULFIDE INTERCHANGE PROTEIN DSBE"/>
    <property type="match status" value="1"/>
</dbReference>
<dbReference type="AlphaFoldDB" id="A0A167HUX9"/>
<dbReference type="GO" id="GO:0016491">
    <property type="term" value="F:oxidoreductase activity"/>
    <property type="evidence" value="ECO:0007669"/>
    <property type="project" value="InterPro"/>
</dbReference>
<keyword evidence="7" id="KW-1185">Reference proteome</keyword>
<comment type="subcellular location">
    <subcellularLocation>
        <location evidence="1">Cell envelope</location>
    </subcellularLocation>
</comment>
<dbReference type="GO" id="GO:0017004">
    <property type="term" value="P:cytochrome complex assembly"/>
    <property type="evidence" value="ECO:0007669"/>
    <property type="project" value="UniProtKB-KW"/>
</dbReference>
<dbReference type="Proteomes" id="UP000077013">
    <property type="component" value="Unassembled WGS sequence"/>
</dbReference>
<accession>A0A167HUX9</accession>
<dbReference type="Gene3D" id="3.40.30.10">
    <property type="entry name" value="Glutaredoxin"/>
    <property type="match status" value="1"/>
</dbReference>
<reference evidence="6 7" key="1">
    <citation type="submission" date="2016-02" db="EMBL/GenBank/DDBJ databases">
        <title>Ulvibacter sp. LPB0005, isolated from Thais luteostoma.</title>
        <authorList>
            <person name="Shin S.-K."/>
            <person name="Yi H."/>
        </authorList>
    </citation>
    <scope>NUCLEOTIDE SEQUENCE [LARGE SCALE GENOMIC DNA]</scope>
    <source>
        <strain evidence="6 7">LPB0005</strain>
    </source>
</reference>
<dbReference type="InterPro" id="IPR000866">
    <property type="entry name" value="AhpC/TSA"/>
</dbReference>
<evidence type="ECO:0000259" key="5">
    <source>
        <dbReference type="PROSITE" id="PS51352"/>
    </source>
</evidence>
<dbReference type="InterPro" id="IPR036249">
    <property type="entry name" value="Thioredoxin-like_sf"/>
</dbReference>
<comment type="caution">
    <text evidence="6">The sequence shown here is derived from an EMBL/GenBank/DDBJ whole genome shotgun (WGS) entry which is preliminary data.</text>
</comment>
<keyword evidence="3" id="KW-1015">Disulfide bond</keyword>
<dbReference type="CDD" id="cd02966">
    <property type="entry name" value="TlpA_like_family"/>
    <property type="match status" value="1"/>
</dbReference>
<keyword evidence="6" id="KW-0413">Isomerase</keyword>
<feature type="domain" description="Thioredoxin" evidence="5">
    <location>
        <begin position="313"/>
        <end position="455"/>
    </location>
</feature>
<dbReference type="InterPro" id="IPR013766">
    <property type="entry name" value="Thioredoxin_domain"/>
</dbReference>
<evidence type="ECO:0000313" key="6">
    <source>
        <dbReference type="EMBL" id="OAB78987.1"/>
    </source>
</evidence>
<sequence length="455" mass="51803">MKNLFLLALTLTIFSCEQPKQPEYVIFNGTIKNSVAEEAILSGKGFKTTLPISTEGKFTDTLDIERNGYYDLYINRERTAVYLEKGKHVTVTLDAFKFDESLIYGGSLAPENNYLAAKFLMDEKFNDFETLYKMEPALFSEALSAQNERYDSLLKASNIKNKTFLNMEQNENKFAHATNLESYEEYHMHFTKKENFAVPPQFYEKLKDINYSDTTLFRSSVAYQSLLSTHYGRIAAQKTKKDSTLGPAKSFLTTIDSNLPDGFAKDKLMTDYLRFGLKSDDELEELFSIYKNSNPSEENLAILTERYNKLKTLTRGNVSPEFNYENHKGGTTSLTDLKGKYVYIDVWATWCGPCIREIPSLQEVEEAYSGKNVAFVSISIDVPKDYETWKSMVSEKELGGIQLLADNNWKSKFVQDYGIQGIPRFILLDPEGNIVSADAPRPSDTNLRILLDGLI</sequence>
<gene>
    <name evidence="6" type="ORF">ULVI_10465</name>
</gene>
<dbReference type="PROSITE" id="PS51257">
    <property type="entry name" value="PROKAR_LIPOPROTEIN"/>
    <property type="match status" value="1"/>
</dbReference>
<dbReference type="PANTHER" id="PTHR42852">
    <property type="entry name" value="THIOL:DISULFIDE INTERCHANGE PROTEIN DSBE"/>
    <property type="match status" value="1"/>
</dbReference>
<dbReference type="OrthoDB" id="743079at2"/>
<evidence type="ECO:0000256" key="4">
    <source>
        <dbReference type="ARBA" id="ARBA00023284"/>
    </source>
</evidence>
<dbReference type="SUPFAM" id="SSF52833">
    <property type="entry name" value="Thioredoxin-like"/>
    <property type="match status" value="1"/>
</dbReference>
<dbReference type="GO" id="GO:0016853">
    <property type="term" value="F:isomerase activity"/>
    <property type="evidence" value="ECO:0007669"/>
    <property type="project" value="UniProtKB-KW"/>
</dbReference>
<dbReference type="GO" id="GO:0016209">
    <property type="term" value="F:antioxidant activity"/>
    <property type="evidence" value="ECO:0007669"/>
    <property type="project" value="InterPro"/>
</dbReference>
<dbReference type="Pfam" id="PF00578">
    <property type="entry name" value="AhpC-TSA"/>
    <property type="match status" value="1"/>
</dbReference>